<feature type="region of interest" description="Disordered" evidence="10">
    <location>
        <begin position="288"/>
        <end position="308"/>
    </location>
</feature>
<dbReference type="FunFam" id="1.20.1440.80:FF:000001">
    <property type="entry name" value="Gap junction alpha-1"/>
    <property type="match status" value="1"/>
</dbReference>
<name>A0AAW0H9H4_MYOGA</name>
<keyword evidence="8 11" id="KW-0472">Membrane</keyword>
<dbReference type="PROSITE" id="PS00408">
    <property type="entry name" value="CONNEXINS_2"/>
    <property type="match status" value="1"/>
</dbReference>
<comment type="function">
    <text evidence="9">One gap junction consists of a cluster of closely packed pairs of transmembrane channels, the connexons, through which materials of low MW diffuse from one cell to a neighboring cell.</text>
</comment>
<dbReference type="InterPro" id="IPR017990">
    <property type="entry name" value="Connexin_CS"/>
</dbReference>
<dbReference type="PANTHER" id="PTHR11984">
    <property type="entry name" value="CONNEXIN"/>
    <property type="match status" value="1"/>
</dbReference>
<dbReference type="EMBL" id="JBBHLL010000616">
    <property type="protein sequence ID" value="KAK7799389.1"/>
    <property type="molecule type" value="Genomic_DNA"/>
</dbReference>
<reference evidence="14 15" key="1">
    <citation type="journal article" date="2023" name="bioRxiv">
        <title>Conserved and derived expression patterns and positive selection on dental genes reveal complex evolutionary context of ever-growing rodent molars.</title>
        <authorList>
            <person name="Calamari Z.T."/>
            <person name="Song A."/>
            <person name="Cohen E."/>
            <person name="Akter M."/>
            <person name="Roy R.D."/>
            <person name="Hallikas O."/>
            <person name="Christensen M.M."/>
            <person name="Li P."/>
            <person name="Marangoni P."/>
            <person name="Jernvall J."/>
            <person name="Klein O.D."/>
        </authorList>
    </citation>
    <scope>NUCLEOTIDE SEQUENCE [LARGE SCALE GENOMIC DNA]</scope>
    <source>
        <strain evidence="14">V071</strain>
    </source>
</reference>
<feature type="compositionally biased region" description="Low complexity" evidence="10">
    <location>
        <begin position="296"/>
        <end position="308"/>
    </location>
</feature>
<evidence type="ECO:0000256" key="2">
    <source>
        <dbReference type="ARBA" id="ARBA00004651"/>
    </source>
</evidence>
<dbReference type="Proteomes" id="UP001488838">
    <property type="component" value="Unassembled WGS sequence"/>
</dbReference>
<evidence type="ECO:0000256" key="9">
    <source>
        <dbReference type="RuleBase" id="RU000630"/>
    </source>
</evidence>
<evidence type="ECO:0000256" key="3">
    <source>
        <dbReference type="ARBA" id="ARBA00022475"/>
    </source>
</evidence>
<dbReference type="InterPro" id="IPR038359">
    <property type="entry name" value="Connexin_N_sf"/>
</dbReference>
<dbReference type="Pfam" id="PF00029">
    <property type="entry name" value="Connexin"/>
    <property type="match status" value="1"/>
</dbReference>
<feature type="transmembrane region" description="Helical" evidence="11">
    <location>
        <begin position="152"/>
        <end position="176"/>
    </location>
</feature>
<feature type="transmembrane region" description="Helical" evidence="11">
    <location>
        <begin position="208"/>
        <end position="233"/>
    </location>
</feature>
<dbReference type="PRINTS" id="PR00206">
    <property type="entry name" value="CONNEXIN"/>
</dbReference>
<evidence type="ECO:0000256" key="5">
    <source>
        <dbReference type="ARBA" id="ARBA00022868"/>
    </source>
</evidence>
<dbReference type="InterPro" id="IPR013092">
    <property type="entry name" value="Connexin_N"/>
</dbReference>
<evidence type="ECO:0000259" key="13">
    <source>
        <dbReference type="SMART" id="SM01089"/>
    </source>
</evidence>
<gene>
    <name evidence="14" type="ORF">U0070_006943</name>
</gene>
<comment type="subunit">
    <text evidence="9">A connexon is composed of a hexamer of connexins.</text>
</comment>
<keyword evidence="15" id="KW-1185">Reference proteome</keyword>
<organism evidence="14 15">
    <name type="scientific">Myodes glareolus</name>
    <name type="common">Bank vole</name>
    <name type="synonym">Clethrionomys glareolus</name>
    <dbReference type="NCBI Taxonomy" id="447135"/>
    <lineage>
        <taxon>Eukaryota</taxon>
        <taxon>Metazoa</taxon>
        <taxon>Chordata</taxon>
        <taxon>Craniata</taxon>
        <taxon>Vertebrata</taxon>
        <taxon>Euteleostomi</taxon>
        <taxon>Mammalia</taxon>
        <taxon>Eutheria</taxon>
        <taxon>Euarchontoglires</taxon>
        <taxon>Glires</taxon>
        <taxon>Rodentia</taxon>
        <taxon>Myomorpha</taxon>
        <taxon>Muroidea</taxon>
        <taxon>Cricetidae</taxon>
        <taxon>Arvicolinae</taxon>
        <taxon>Myodes</taxon>
    </lineage>
</organism>
<dbReference type="GO" id="GO:0007507">
    <property type="term" value="P:heart development"/>
    <property type="evidence" value="ECO:0007669"/>
    <property type="project" value="TreeGrafter"/>
</dbReference>
<dbReference type="SMART" id="SM01089">
    <property type="entry name" value="Connexin_CCC"/>
    <property type="match status" value="1"/>
</dbReference>
<evidence type="ECO:0000259" key="12">
    <source>
        <dbReference type="SMART" id="SM00037"/>
    </source>
</evidence>
<evidence type="ECO:0000256" key="8">
    <source>
        <dbReference type="ARBA" id="ARBA00023136"/>
    </source>
</evidence>
<keyword evidence="5 9" id="KW-0303">Gap junction</keyword>
<evidence type="ECO:0000256" key="1">
    <source>
        <dbReference type="ARBA" id="ARBA00004610"/>
    </source>
</evidence>
<dbReference type="AlphaFoldDB" id="A0AAW0H9H4"/>
<dbReference type="GO" id="GO:0007267">
    <property type="term" value="P:cell-cell signaling"/>
    <property type="evidence" value="ECO:0007669"/>
    <property type="project" value="TreeGrafter"/>
</dbReference>
<evidence type="ECO:0000256" key="6">
    <source>
        <dbReference type="ARBA" id="ARBA00022949"/>
    </source>
</evidence>
<feature type="transmembrane region" description="Helical" evidence="11">
    <location>
        <begin position="78"/>
        <end position="98"/>
    </location>
</feature>
<dbReference type="PANTHER" id="PTHR11984:SF42">
    <property type="entry name" value="GAP JUNCTION ALPHA-6 PROTEIN"/>
    <property type="match status" value="1"/>
</dbReference>
<keyword evidence="3" id="KW-1003">Cell membrane</keyword>
<dbReference type="PROSITE" id="PS00407">
    <property type="entry name" value="CONNEXINS_1"/>
    <property type="match status" value="1"/>
</dbReference>
<comment type="similarity">
    <text evidence="9">Belongs to the connexin family.</text>
</comment>
<evidence type="ECO:0000256" key="4">
    <source>
        <dbReference type="ARBA" id="ARBA00022692"/>
    </source>
</evidence>
<dbReference type="Gene3D" id="1.20.1440.80">
    <property type="entry name" value="Gap junction channel protein cysteine-rich domain"/>
    <property type="match status" value="1"/>
</dbReference>
<accession>A0AAW0H9H4</accession>
<comment type="caution">
    <text evidence="14">The sequence shown here is derived from an EMBL/GenBank/DDBJ whole genome shotgun (WGS) entry which is preliminary data.</text>
</comment>
<keyword evidence="6" id="KW-0965">Cell junction</keyword>
<evidence type="ECO:0000256" key="11">
    <source>
        <dbReference type="SAM" id="Phobius"/>
    </source>
</evidence>
<protein>
    <recommendedName>
        <fullName evidence="9">Gap junction protein</fullName>
    </recommendedName>
</protein>
<feature type="domain" description="Connexin cysteine-rich" evidence="13">
    <location>
        <begin position="165"/>
        <end position="231"/>
    </location>
</feature>
<comment type="subcellular location">
    <subcellularLocation>
        <location evidence="1">Cell junction</location>
        <location evidence="1">Gap junction</location>
    </subcellularLocation>
    <subcellularLocation>
        <location evidence="2 9">Cell membrane</location>
        <topology evidence="2 9">Multi-pass membrane protein</topology>
    </subcellularLocation>
</comment>
<proteinExistence type="inferred from homology"/>
<dbReference type="SMART" id="SM00037">
    <property type="entry name" value="CNX"/>
    <property type="match status" value="1"/>
</dbReference>
<sequence length="308" mass="35208">MGDWSALAKLLKKVQPYSTAGGKVWLKVLFIFRILLLGTAIESAWSDEQLKFRCNTQQPGCENVCYDQAFPISHVRLWVLQIIFVCVPTLLYLAHVFCETRRKEKLKTQEKELGVVHVNGACVEPHLQPSEEKKFERGSEEHAKVERKGQLLLTYMLSIFFKSVFEVVFLLVQWYLYGFTLRAVYICEQSPCPHQVDCFISRPTEKSIFILFMLVVSLASLALNIIELSYVLFKVIKNYVRKENEIYYSIADLQSLSHVSSPNVLTNVFPEGRGAPAEHCQLQYETESRRGRQANSSLSGLHSAFSSP</sequence>
<dbReference type="GO" id="GO:0005922">
    <property type="term" value="C:connexin complex"/>
    <property type="evidence" value="ECO:0007669"/>
    <property type="project" value="InterPro"/>
</dbReference>
<feature type="domain" description="Connexin N-terminal" evidence="12">
    <location>
        <begin position="43"/>
        <end position="76"/>
    </location>
</feature>
<dbReference type="InterPro" id="IPR000500">
    <property type="entry name" value="Connexin"/>
</dbReference>
<evidence type="ECO:0000313" key="14">
    <source>
        <dbReference type="EMBL" id="KAK7799389.1"/>
    </source>
</evidence>
<evidence type="ECO:0000313" key="15">
    <source>
        <dbReference type="Proteomes" id="UP001488838"/>
    </source>
</evidence>
<evidence type="ECO:0000256" key="7">
    <source>
        <dbReference type="ARBA" id="ARBA00022989"/>
    </source>
</evidence>
<dbReference type="InterPro" id="IPR019570">
    <property type="entry name" value="Connexin_CCC"/>
</dbReference>
<dbReference type="GO" id="GO:0005243">
    <property type="term" value="F:gap junction channel activity"/>
    <property type="evidence" value="ECO:0007669"/>
    <property type="project" value="TreeGrafter"/>
</dbReference>
<keyword evidence="4 9" id="KW-0812">Transmembrane</keyword>
<evidence type="ECO:0000256" key="10">
    <source>
        <dbReference type="SAM" id="MobiDB-lite"/>
    </source>
</evidence>
<keyword evidence="7 11" id="KW-1133">Transmembrane helix</keyword>
<dbReference type="GO" id="GO:0010644">
    <property type="term" value="P:cell communication by electrical coupling"/>
    <property type="evidence" value="ECO:0007669"/>
    <property type="project" value="TreeGrafter"/>
</dbReference>